<proteinExistence type="predicted"/>
<dbReference type="AlphaFoldDB" id="A0A8B5YH28"/>
<dbReference type="Proteomes" id="UP000435910">
    <property type="component" value="Unassembled WGS sequence"/>
</dbReference>
<dbReference type="EMBL" id="NILC01000007">
    <property type="protein sequence ID" value="TWL32563.1"/>
    <property type="molecule type" value="Genomic_DNA"/>
</dbReference>
<protein>
    <submittedName>
        <fullName evidence="5">Uncharacterized protein</fullName>
    </submittedName>
</protein>
<dbReference type="RefSeq" id="WP_009330014.1">
    <property type="nucleotide sequence ID" value="NZ_BOQU01000002.1"/>
</dbReference>
<evidence type="ECO:0000313" key="2">
    <source>
        <dbReference type="EMBL" id="QPR73372.1"/>
    </source>
</evidence>
<evidence type="ECO:0000313" key="3">
    <source>
        <dbReference type="EMBL" id="QPR73381.1"/>
    </source>
</evidence>
<dbReference type="EMBL" id="CP065647">
    <property type="protein sequence ID" value="QPR73381.1"/>
    <property type="molecule type" value="Genomic_DNA"/>
</dbReference>
<dbReference type="GeneID" id="92859124"/>
<dbReference type="EMBL" id="CP065647">
    <property type="protein sequence ID" value="QPR73389.1"/>
    <property type="molecule type" value="Genomic_DNA"/>
</dbReference>
<evidence type="ECO:0000313" key="5">
    <source>
        <dbReference type="EMBL" id="TWL32563.1"/>
    </source>
</evidence>
<evidence type="ECO:0000313" key="6">
    <source>
        <dbReference type="Proteomes" id="UP000435910"/>
    </source>
</evidence>
<organism evidence="5 6">
    <name type="scientific">Bacillus licheniformis</name>
    <dbReference type="NCBI Taxonomy" id="1402"/>
    <lineage>
        <taxon>Bacteria</taxon>
        <taxon>Bacillati</taxon>
        <taxon>Bacillota</taxon>
        <taxon>Bacilli</taxon>
        <taxon>Bacillales</taxon>
        <taxon>Bacillaceae</taxon>
        <taxon>Bacillus</taxon>
    </lineage>
</organism>
<reference evidence="1 7" key="2">
    <citation type="submission" date="2020-12" db="EMBL/GenBank/DDBJ databases">
        <title>FDA dAtabase for Regulatory Grade micrObial Sequences (FDA-ARGOS): Supporting development and validation of Infectious Disease Dx tests.</title>
        <authorList>
            <person name="Nelson B."/>
            <person name="Plummer A."/>
            <person name="Tallon L."/>
            <person name="Sadzewicz L."/>
            <person name="Zhao X."/>
            <person name="Boylan J."/>
            <person name="Ott S."/>
            <person name="Bowen H."/>
            <person name="Vavikolanu K."/>
            <person name="Mehta A."/>
            <person name="Aluvathingal J."/>
            <person name="Nadendla S."/>
            <person name="Myers T."/>
            <person name="Yan Y."/>
            <person name="Sichtig H."/>
        </authorList>
    </citation>
    <scope>NUCLEOTIDE SEQUENCE [LARGE SCALE GENOMIC DNA]</scope>
    <source>
        <strain evidence="1 7">FDAARGOS_923</strain>
    </source>
</reference>
<name>A0A8B5YH28_BACLI</name>
<accession>A0A8B5YH28</accession>
<sequence>MVEEVKEADVKDEGLLSLFPKTIRRKIQYRRNRLAKANAALQELEERTPEEK</sequence>
<dbReference type="EMBL" id="CP065647">
    <property type="protein sequence ID" value="QPR73372.1"/>
    <property type="molecule type" value="Genomic_DNA"/>
</dbReference>
<dbReference type="EMBL" id="CP065647">
    <property type="protein sequence ID" value="QPR73365.1"/>
    <property type="molecule type" value="Genomic_DNA"/>
</dbReference>
<dbReference type="Proteomes" id="UP000595038">
    <property type="component" value="Chromosome"/>
</dbReference>
<evidence type="ECO:0000313" key="7">
    <source>
        <dbReference type="Proteomes" id="UP000595038"/>
    </source>
</evidence>
<gene>
    <name evidence="5" type="ORF">CHCC16736_2146</name>
    <name evidence="1" type="ORF">I6G80_03520</name>
    <name evidence="2" type="ORF">I6G80_03585</name>
    <name evidence="3" type="ORF">I6G80_03655</name>
    <name evidence="4" type="ORF">I6G80_03725</name>
</gene>
<evidence type="ECO:0000313" key="4">
    <source>
        <dbReference type="EMBL" id="QPR73389.1"/>
    </source>
</evidence>
<reference evidence="5 6" key="1">
    <citation type="submission" date="2019-06" db="EMBL/GenBank/DDBJ databases">
        <title>Genome sequence analysis of &gt;100 Bacillus licheniformis strains suggests intrinsic resistance to this species.</title>
        <authorList>
            <person name="Wels M."/>
            <person name="Siezen R.J."/>
            <person name="Johansen E."/>
            <person name="Stuer-Lauridsen B."/>
            <person name="Bjerre K."/>
            <person name="Nielsen B.K.K."/>
        </authorList>
    </citation>
    <scope>NUCLEOTIDE SEQUENCE [LARGE SCALE GENOMIC DNA]</scope>
    <source>
        <strain evidence="5 6">BAC-16736</strain>
    </source>
</reference>
<evidence type="ECO:0000313" key="1">
    <source>
        <dbReference type="EMBL" id="QPR73365.1"/>
    </source>
</evidence>